<accession>A0A9D1W801</accession>
<dbReference type="EMBL" id="DXEZ01000141">
    <property type="protein sequence ID" value="HIX54366.1"/>
    <property type="molecule type" value="Genomic_DNA"/>
</dbReference>
<gene>
    <name evidence="1" type="ORF">H9853_05020</name>
</gene>
<dbReference type="PROSITE" id="PS51257">
    <property type="entry name" value="PROKAR_LIPOPROTEIN"/>
    <property type="match status" value="1"/>
</dbReference>
<protein>
    <submittedName>
        <fullName evidence="1">Uncharacterized protein</fullName>
    </submittedName>
</protein>
<dbReference type="AlphaFoldDB" id="A0A9D1W801"/>
<comment type="caution">
    <text evidence="1">The sequence shown here is derived from an EMBL/GenBank/DDBJ whole genome shotgun (WGS) entry which is preliminary data.</text>
</comment>
<sequence>MKANNKIGYLLLLVISCKKDIKQEEGQIDDDRKQGLVSLSGGFLWWDETTKLTFDIAKGNKELVGYTGDLYLHAGLILTNSKSESDWQEVVTDWNENRDTYKLTPEEGGFYSIEICNLPLASYIQN</sequence>
<reference evidence="1" key="2">
    <citation type="submission" date="2021-04" db="EMBL/GenBank/DDBJ databases">
        <authorList>
            <person name="Gilroy R."/>
        </authorList>
    </citation>
    <scope>NUCLEOTIDE SEQUENCE</scope>
    <source>
        <strain evidence="1">1719</strain>
    </source>
</reference>
<organism evidence="1 2">
    <name type="scientific">Candidatus Sphingobacterium stercoripullorum</name>
    <dbReference type="NCBI Taxonomy" id="2838759"/>
    <lineage>
        <taxon>Bacteria</taxon>
        <taxon>Pseudomonadati</taxon>
        <taxon>Bacteroidota</taxon>
        <taxon>Sphingobacteriia</taxon>
        <taxon>Sphingobacteriales</taxon>
        <taxon>Sphingobacteriaceae</taxon>
        <taxon>Sphingobacterium</taxon>
    </lineage>
</organism>
<proteinExistence type="predicted"/>
<reference evidence="1" key="1">
    <citation type="journal article" date="2021" name="PeerJ">
        <title>Extensive microbial diversity within the chicken gut microbiome revealed by metagenomics and culture.</title>
        <authorList>
            <person name="Gilroy R."/>
            <person name="Ravi A."/>
            <person name="Getino M."/>
            <person name="Pursley I."/>
            <person name="Horton D.L."/>
            <person name="Alikhan N.F."/>
            <person name="Baker D."/>
            <person name="Gharbi K."/>
            <person name="Hall N."/>
            <person name="Watson M."/>
            <person name="Adriaenssens E.M."/>
            <person name="Foster-Nyarko E."/>
            <person name="Jarju S."/>
            <person name="Secka A."/>
            <person name="Antonio M."/>
            <person name="Oren A."/>
            <person name="Chaudhuri R.R."/>
            <person name="La Ragione R."/>
            <person name="Hildebrand F."/>
            <person name="Pallen M.J."/>
        </authorList>
    </citation>
    <scope>NUCLEOTIDE SEQUENCE</scope>
    <source>
        <strain evidence="1">1719</strain>
    </source>
</reference>
<dbReference type="Proteomes" id="UP000824156">
    <property type="component" value="Unassembled WGS sequence"/>
</dbReference>
<evidence type="ECO:0000313" key="2">
    <source>
        <dbReference type="Proteomes" id="UP000824156"/>
    </source>
</evidence>
<evidence type="ECO:0000313" key="1">
    <source>
        <dbReference type="EMBL" id="HIX54366.1"/>
    </source>
</evidence>
<name>A0A9D1W801_9SPHI</name>